<protein>
    <recommendedName>
        <fullName evidence="3">HPP transmembrane region domain-containing protein</fullName>
    </recommendedName>
</protein>
<evidence type="ECO:0000259" key="3">
    <source>
        <dbReference type="Pfam" id="PF04982"/>
    </source>
</evidence>
<dbReference type="PANTHER" id="PTHR33741">
    <property type="entry name" value="TRANSMEMBRANE PROTEIN DDB_G0269096-RELATED"/>
    <property type="match status" value="1"/>
</dbReference>
<dbReference type="AlphaFoldDB" id="A0A4U7AWL3"/>
<reference evidence="4 5" key="1">
    <citation type="submission" date="2018-02" db="EMBL/GenBank/DDBJ databases">
        <title>Draft genome sequences of Elsinoe sp., causing black scab on jojoba.</title>
        <authorList>
            <person name="Stodart B."/>
            <person name="Jeffress S."/>
            <person name="Ash G."/>
            <person name="Arun Chinnappa K."/>
        </authorList>
    </citation>
    <scope>NUCLEOTIDE SEQUENCE [LARGE SCALE GENOMIC DNA]</scope>
    <source>
        <strain evidence="4 5">Hillstone_2</strain>
    </source>
</reference>
<comment type="caution">
    <text evidence="4">The sequence shown here is derived from an EMBL/GenBank/DDBJ whole genome shotgun (WGS) entry which is preliminary data.</text>
</comment>
<keyword evidence="2" id="KW-0812">Transmembrane</keyword>
<feature type="transmembrane region" description="Helical" evidence="2">
    <location>
        <begin position="82"/>
        <end position="101"/>
    </location>
</feature>
<feature type="transmembrane region" description="Helical" evidence="2">
    <location>
        <begin position="143"/>
        <end position="162"/>
    </location>
</feature>
<name>A0A4U7AWL3_9PEZI</name>
<feature type="domain" description="HPP transmembrane region" evidence="3">
    <location>
        <begin position="50"/>
        <end position="216"/>
    </location>
</feature>
<sequence length="285" mass="29696">MVQSTILNHILNFDIDTLLNPYLPPSILPHLPIPLSYPLGHRRTPPPQLPPTIQTLLSLLATFLGLLTVTSISNFSPQLSHIANPVLIPSLGAGAVLNYVTPNLPAAQPRPTIFGQIISAAVGVGVSKLFTHADDGPGENFANLVWLAAPTAVAAAVLAMRLTNTVHPPGGATAALAVATSSTRTLGWWLVALVAIGTSTMVAVGLVVNNVGRKWPEFWWSSGEMGSKLLGGKKKEEEEGEKGGDEEKGVDGGSESGSELGKARSNEGSEVGFTDGVCRCCGRGG</sequence>
<organism evidence="4 5">
    <name type="scientific">Elsinoe australis</name>
    <dbReference type="NCBI Taxonomy" id="40998"/>
    <lineage>
        <taxon>Eukaryota</taxon>
        <taxon>Fungi</taxon>
        <taxon>Dikarya</taxon>
        <taxon>Ascomycota</taxon>
        <taxon>Pezizomycotina</taxon>
        <taxon>Dothideomycetes</taxon>
        <taxon>Dothideomycetidae</taxon>
        <taxon>Myriangiales</taxon>
        <taxon>Elsinoaceae</taxon>
        <taxon>Elsinoe</taxon>
    </lineage>
</organism>
<keyword evidence="2" id="KW-0472">Membrane</keyword>
<feature type="compositionally biased region" description="Basic and acidic residues" evidence="1">
    <location>
        <begin position="233"/>
        <end position="250"/>
    </location>
</feature>
<feature type="region of interest" description="Disordered" evidence="1">
    <location>
        <begin position="229"/>
        <end position="275"/>
    </location>
</feature>
<feature type="transmembrane region" description="Helical" evidence="2">
    <location>
        <begin position="186"/>
        <end position="208"/>
    </location>
</feature>
<feature type="transmembrane region" description="Helical" evidence="2">
    <location>
        <begin position="53"/>
        <end position="75"/>
    </location>
</feature>
<evidence type="ECO:0000313" key="5">
    <source>
        <dbReference type="Proteomes" id="UP000308133"/>
    </source>
</evidence>
<dbReference type="PANTHER" id="PTHR33741:SF5">
    <property type="entry name" value="TRANSMEMBRANE PROTEIN DDB_G0269096-RELATED"/>
    <property type="match status" value="1"/>
</dbReference>
<evidence type="ECO:0000256" key="1">
    <source>
        <dbReference type="SAM" id="MobiDB-lite"/>
    </source>
</evidence>
<proteinExistence type="predicted"/>
<dbReference type="InterPro" id="IPR058581">
    <property type="entry name" value="TM_HPP"/>
</dbReference>
<gene>
    <name evidence="4" type="ORF">C1H76_7776</name>
</gene>
<dbReference type="EMBL" id="PTQR01000102">
    <property type="protein sequence ID" value="TKX20094.1"/>
    <property type="molecule type" value="Genomic_DNA"/>
</dbReference>
<dbReference type="Pfam" id="PF04982">
    <property type="entry name" value="TM_HPP"/>
    <property type="match status" value="1"/>
</dbReference>
<feature type="transmembrane region" description="Helical" evidence="2">
    <location>
        <begin position="113"/>
        <end position="131"/>
    </location>
</feature>
<evidence type="ECO:0000256" key="2">
    <source>
        <dbReference type="SAM" id="Phobius"/>
    </source>
</evidence>
<evidence type="ECO:0000313" key="4">
    <source>
        <dbReference type="EMBL" id="TKX20094.1"/>
    </source>
</evidence>
<accession>A0A4U7AWL3</accession>
<keyword evidence="2" id="KW-1133">Transmembrane helix</keyword>
<dbReference type="InterPro" id="IPR007065">
    <property type="entry name" value="HPP"/>
</dbReference>
<dbReference type="Proteomes" id="UP000308133">
    <property type="component" value="Unassembled WGS sequence"/>
</dbReference>